<gene>
    <name evidence="1" type="ORF">COW98_05095</name>
</gene>
<dbReference type="Proteomes" id="UP000231021">
    <property type="component" value="Unassembled WGS sequence"/>
</dbReference>
<accession>A0A2H0BYX8</accession>
<dbReference type="AlphaFoldDB" id="A0A2H0BYX8"/>
<protein>
    <submittedName>
        <fullName evidence="1">Uncharacterized protein</fullName>
    </submittedName>
</protein>
<dbReference type="EMBL" id="PCTB01000104">
    <property type="protein sequence ID" value="PIP62240.1"/>
    <property type="molecule type" value="Genomic_DNA"/>
</dbReference>
<organism evidence="1 2">
    <name type="scientific">Candidatus Roizmanbacteria bacterium CG22_combo_CG10-13_8_21_14_all_35_9</name>
    <dbReference type="NCBI Taxonomy" id="1974861"/>
    <lineage>
        <taxon>Bacteria</taxon>
        <taxon>Candidatus Roizmaniibacteriota</taxon>
    </lineage>
</organism>
<evidence type="ECO:0000313" key="1">
    <source>
        <dbReference type="EMBL" id="PIP62240.1"/>
    </source>
</evidence>
<evidence type="ECO:0000313" key="2">
    <source>
        <dbReference type="Proteomes" id="UP000231021"/>
    </source>
</evidence>
<sequence>MRYPDLFGRPNSAFVVRLPFSKKIIQIEVDDITGENIKISRKYLANAAAQIKYPLQEAIKHLQEGDFSDTKTLIIETPNIVISQQIAGYLASLKLVKEWIEKKGGPIIIGEVKSGHTTDNIYTHKALTY</sequence>
<name>A0A2H0BYX8_9BACT</name>
<reference evidence="1 2" key="1">
    <citation type="submission" date="2017-09" db="EMBL/GenBank/DDBJ databases">
        <title>Depth-based differentiation of microbial function through sediment-hosted aquifers and enrichment of novel symbionts in the deep terrestrial subsurface.</title>
        <authorList>
            <person name="Probst A.J."/>
            <person name="Ladd B."/>
            <person name="Jarett J.K."/>
            <person name="Geller-Mcgrath D.E."/>
            <person name="Sieber C.M."/>
            <person name="Emerson J.B."/>
            <person name="Anantharaman K."/>
            <person name="Thomas B.C."/>
            <person name="Malmstrom R."/>
            <person name="Stieglmeier M."/>
            <person name="Klingl A."/>
            <person name="Woyke T."/>
            <person name="Ryan C.M."/>
            <person name="Banfield J.F."/>
        </authorList>
    </citation>
    <scope>NUCLEOTIDE SEQUENCE [LARGE SCALE GENOMIC DNA]</scope>
    <source>
        <strain evidence="1">CG22_combo_CG10-13_8_21_14_all_35_9</strain>
    </source>
</reference>
<comment type="caution">
    <text evidence="1">The sequence shown here is derived from an EMBL/GenBank/DDBJ whole genome shotgun (WGS) entry which is preliminary data.</text>
</comment>
<proteinExistence type="predicted"/>